<comment type="caution">
    <text evidence="1">The sequence shown here is derived from an EMBL/GenBank/DDBJ whole genome shotgun (WGS) entry which is preliminary data.</text>
</comment>
<protein>
    <submittedName>
        <fullName evidence="1">Uncharacterized protein</fullName>
    </submittedName>
</protein>
<dbReference type="Proteomes" id="UP000612009">
    <property type="component" value="Unassembled WGS sequence"/>
</dbReference>
<accession>A0A811T560</accession>
<name>A0A811T560_9EURY</name>
<evidence type="ECO:0000313" key="1">
    <source>
        <dbReference type="EMBL" id="CAD6491038.1"/>
    </source>
</evidence>
<organism evidence="1 2">
    <name type="scientific">Candidatus Argoarchaeum ethanivorans</name>
    <dbReference type="NCBI Taxonomy" id="2608793"/>
    <lineage>
        <taxon>Archaea</taxon>
        <taxon>Methanobacteriati</taxon>
        <taxon>Methanobacteriota</taxon>
        <taxon>Stenosarchaea group</taxon>
        <taxon>Methanomicrobia</taxon>
        <taxon>Methanosarcinales</taxon>
        <taxon>Methanosarcinales incertae sedis</taxon>
        <taxon>GOM Arc I cluster</taxon>
        <taxon>Candidatus Argoarchaeum</taxon>
    </lineage>
</organism>
<sequence>MKKTLILSVGGSSEPIVNVIKNYNPDFVYFFCSSGLNGSEGTIDSPEDPCGDKRKSECPKCGYKYYLGDPKGKTIAKL</sequence>
<evidence type="ECO:0000313" key="2">
    <source>
        <dbReference type="Proteomes" id="UP000612009"/>
    </source>
</evidence>
<dbReference type="EMBL" id="CAJHIR010000002">
    <property type="protein sequence ID" value="CAD6491038.1"/>
    <property type="molecule type" value="Genomic_DNA"/>
</dbReference>
<dbReference type="AlphaFoldDB" id="A0A811T560"/>
<reference evidence="1" key="1">
    <citation type="submission" date="2020-10" db="EMBL/GenBank/DDBJ databases">
        <authorList>
            <person name="Hahn C.J."/>
            <person name="Laso-Perez R."/>
            <person name="Vulcano F."/>
            <person name="Vaziourakis K.-M."/>
            <person name="Stokke R."/>
            <person name="Steen I.H."/>
            <person name="Teske A."/>
            <person name="Boetius A."/>
            <person name="Liebeke M."/>
            <person name="Amann R."/>
            <person name="Knittel K."/>
        </authorList>
    </citation>
    <scope>NUCLEOTIDE SEQUENCE</scope>
    <source>
        <strain evidence="1">Gfbio:e3339647-f889-4370-9287-4fb5cb688e4c:AG392J18_GoMArc1</strain>
    </source>
</reference>
<gene>
    <name evidence="1" type="ORF">LAKADJCE_00037</name>
</gene>
<proteinExistence type="predicted"/>